<reference evidence="1" key="1">
    <citation type="journal article" date="2015" name="Nature">
        <title>Complex archaea that bridge the gap between prokaryotes and eukaryotes.</title>
        <authorList>
            <person name="Spang A."/>
            <person name="Saw J.H."/>
            <person name="Jorgensen S.L."/>
            <person name="Zaremba-Niedzwiedzka K."/>
            <person name="Martijn J."/>
            <person name="Lind A.E."/>
            <person name="van Eijk R."/>
            <person name="Schleper C."/>
            <person name="Guy L."/>
            <person name="Ettema T.J."/>
        </authorList>
    </citation>
    <scope>NUCLEOTIDE SEQUENCE</scope>
</reference>
<gene>
    <name evidence="1" type="ORF">LCGC14_2374340</name>
</gene>
<accession>A0A0F9EF82</accession>
<proteinExistence type="predicted"/>
<dbReference type="AlphaFoldDB" id="A0A0F9EF82"/>
<name>A0A0F9EF82_9ZZZZ</name>
<comment type="caution">
    <text evidence="1">The sequence shown here is derived from an EMBL/GenBank/DDBJ whole genome shotgun (WGS) entry which is preliminary data.</text>
</comment>
<protein>
    <submittedName>
        <fullName evidence="1">Uncharacterized protein</fullName>
    </submittedName>
</protein>
<feature type="non-terminal residue" evidence="1">
    <location>
        <position position="1"/>
    </location>
</feature>
<sequence>YLLFRIYKTHAADLIAIREQGGAYFVPNEYSELVRQTRVLLDGIGGKLRTFDIRLGSDDTAESVAESMSEYFEGLVEQFKETCENITAETGTVVQTRRWDEVAALKMKMELYKGLLSGYADHIGDVIGDAEKELMDKLATS</sequence>
<organism evidence="1">
    <name type="scientific">marine sediment metagenome</name>
    <dbReference type="NCBI Taxonomy" id="412755"/>
    <lineage>
        <taxon>unclassified sequences</taxon>
        <taxon>metagenomes</taxon>
        <taxon>ecological metagenomes</taxon>
    </lineage>
</organism>
<dbReference type="EMBL" id="LAZR01035070">
    <property type="protein sequence ID" value="KKL28521.1"/>
    <property type="molecule type" value="Genomic_DNA"/>
</dbReference>
<evidence type="ECO:0000313" key="1">
    <source>
        <dbReference type="EMBL" id="KKL28521.1"/>
    </source>
</evidence>